<dbReference type="Proteomes" id="UP001642720">
    <property type="component" value="Unassembled WGS sequence"/>
</dbReference>
<organism evidence="2 3">
    <name type="scientific">Trichoderma ghanense</name>
    <dbReference type="NCBI Taxonomy" id="65468"/>
    <lineage>
        <taxon>Eukaryota</taxon>
        <taxon>Fungi</taxon>
        <taxon>Dikarya</taxon>
        <taxon>Ascomycota</taxon>
        <taxon>Pezizomycotina</taxon>
        <taxon>Sordariomycetes</taxon>
        <taxon>Hypocreomycetidae</taxon>
        <taxon>Hypocreales</taxon>
        <taxon>Hypocreaceae</taxon>
        <taxon>Trichoderma</taxon>
    </lineage>
</organism>
<feature type="region of interest" description="Disordered" evidence="1">
    <location>
        <begin position="41"/>
        <end position="80"/>
    </location>
</feature>
<dbReference type="GeneID" id="300575604"/>
<reference evidence="2 3" key="1">
    <citation type="submission" date="2018-01" db="EMBL/GenBank/DDBJ databases">
        <title>Genome characterization of the sugarcane-associated fungus Trichoderma ghanense CCMA-1212 and their application in lignocelulose bioconversion.</title>
        <authorList>
            <person name="Steindorff A.S."/>
            <person name="Mendes T.D."/>
            <person name="Vilela E.S.D."/>
            <person name="Rodrigues D.S."/>
            <person name="Formighieri E.F."/>
            <person name="Melo I.S."/>
            <person name="Favaro L.C.L."/>
        </authorList>
    </citation>
    <scope>NUCLEOTIDE SEQUENCE [LARGE SCALE GENOMIC DNA]</scope>
    <source>
        <strain evidence="2 3">CCMA-1212</strain>
    </source>
</reference>
<sequence length="80" mass="7434">MIVRSTPKVVVRERGVRGVDDGAGACRGGGDVTGRVDAVEDGAEDARGVEGVGGGGAAGGPDGVGGAEGGDALESVVGAG</sequence>
<gene>
    <name evidence="2" type="ORF">CCMA1212_003825</name>
</gene>
<evidence type="ECO:0000313" key="2">
    <source>
        <dbReference type="EMBL" id="TFB04238.1"/>
    </source>
</evidence>
<dbReference type="RefSeq" id="XP_073560439.1">
    <property type="nucleotide sequence ID" value="XM_073701154.1"/>
</dbReference>
<keyword evidence="3" id="KW-1185">Reference proteome</keyword>
<feature type="compositionally biased region" description="Gly residues" evidence="1">
    <location>
        <begin position="50"/>
        <end position="69"/>
    </location>
</feature>
<protein>
    <submittedName>
        <fullName evidence="2">Uncharacterized protein</fullName>
    </submittedName>
</protein>
<proteinExistence type="predicted"/>
<evidence type="ECO:0000256" key="1">
    <source>
        <dbReference type="SAM" id="MobiDB-lite"/>
    </source>
</evidence>
<comment type="caution">
    <text evidence="2">The sequence shown here is derived from an EMBL/GenBank/DDBJ whole genome shotgun (WGS) entry which is preliminary data.</text>
</comment>
<accession>A0ABY2H7Q0</accession>
<name>A0ABY2H7Q0_9HYPO</name>
<evidence type="ECO:0000313" key="3">
    <source>
        <dbReference type="Proteomes" id="UP001642720"/>
    </source>
</evidence>
<dbReference type="EMBL" id="PPTA01000004">
    <property type="protein sequence ID" value="TFB04238.1"/>
    <property type="molecule type" value="Genomic_DNA"/>
</dbReference>